<name>A0A7K1UB47_9BACT</name>
<dbReference type="EMBL" id="WRXN01000014">
    <property type="protein sequence ID" value="MVT11480.1"/>
    <property type="molecule type" value="Genomic_DNA"/>
</dbReference>
<dbReference type="InterPro" id="IPR045571">
    <property type="entry name" value="DUF5907"/>
</dbReference>
<evidence type="ECO:0008006" key="4">
    <source>
        <dbReference type="Google" id="ProtNLM"/>
    </source>
</evidence>
<protein>
    <recommendedName>
        <fullName evidence="4">MBG domain-containing protein</fullName>
    </recommendedName>
</protein>
<dbReference type="AlphaFoldDB" id="A0A7K1UB47"/>
<gene>
    <name evidence="2" type="ORF">GO493_24660</name>
</gene>
<feature type="signal peptide" evidence="1">
    <location>
        <begin position="1"/>
        <end position="25"/>
    </location>
</feature>
<reference evidence="2 3" key="1">
    <citation type="submission" date="2019-12" db="EMBL/GenBank/DDBJ databases">
        <title>Chitinophaga sp. strain ysch24 (GDMCC 1.1355), whole genome shotgun sequence.</title>
        <authorList>
            <person name="Zhang X."/>
        </authorList>
    </citation>
    <scope>NUCLEOTIDE SEQUENCE [LARGE SCALE GENOMIC DNA]</scope>
    <source>
        <strain evidence="3">ysch24</strain>
    </source>
</reference>
<keyword evidence="1" id="KW-0732">Signal</keyword>
<keyword evidence="3" id="KW-1185">Reference proteome</keyword>
<evidence type="ECO:0000256" key="1">
    <source>
        <dbReference type="SAM" id="SignalP"/>
    </source>
</evidence>
<evidence type="ECO:0000313" key="3">
    <source>
        <dbReference type="Proteomes" id="UP000461730"/>
    </source>
</evidence>
<evidence type="ECO:0000313" key="2">
    <source>
        <dbReference type="EMBL" id="MVT11480.1"/>
    </source>
</evidence>
<feature type="chain" id="PRO_5029697412" description="MBG domain-containing protein" evidence="1">
    <location>
        <begin position="26"/>
        <end position="593"/>
    </location>
</feature>
<accession>A0A7K1UB47</accession>
<dbReference type="RefSeq" id="WP_157308906.1">
    <property type="nucleotide sequence ID" value="NZ_WRXN01000014.1"/>
</dbReference>
<dbReference type="Pfam" id="PF19264">
    <property type="entry name" value="DUF5907"/>
    <property type="match status" value="2"/>
</dbReference>
<organism evidence="2 3">
    <name type="scientific">Chitinophaga tropicalis</name>
    <dbReference type="NCBI Taxonomy" id="2683588"/>
    <lineage>
        <taxon>Bacteria</taxon>
        <taxon>Pseudomonadati</taxon>
        <taxon>Bacteroidota</taxon>
        <taxon>Chitinophagia</taxon>
        <taxon>Chitinophagales</taxon>
        <taxon>Chitinophagaceae</taxon>
        <taxon>Chitinophaga</taxon>
    </lineage>
</organism>
<sequence>MKTRLLLDTVKLLPLLLSVSAIASAQQLKLGDNPTSIQKSALLELESKSQGLLLPRIADTTLAPINAAPDGMLIYLTTNKSIYIRANGYWQKLIPQGSAAGGDLTGAYPDPQIANGAVTGAKIAQAGATSGQVLKWNGTTWAPAADNNTGSISSIGLTVPSLLSVTPATLTANGTFSIGLNSQTANTFFAAPDGAAGNPAFRSIVAADIPALDAGKITTGILPVARGGTGLSTVGAAGTVLTSNGTTLSYTAIPSGAFTLTGDVTGTGSGSVATTIANQAVTFAKMQNINTQKLLGRFATGAGSPQEVALDNSIKLNTGGTLYTDSSLAIWNASELQGRRVAAIAPTDNYILKWDATANAWIPKAETSATNWLFTGNSNTTATSFLGTTVDQPMVLKYNNTELFRGTKGTGAYTDKTVALFNGASSYNGHPVVIRANGNDVLAFQDESGTTKWHWNMLAGGLNFVETNVMDYRLFLQNGGHVGINTSTPEAYLDVEGDVKLGTNGTVFNGLLRATGVSVTATGITSTNPVTVTVAMANVTANASVIVNPRASLPAGVAIAFARTTAGNVIIKFINTTGTAASATGTYDITVIQ</sequence>
<proteinExistence type="predicted"/>
<comment type="caution">
    <text evidence="2">The sequence shown here is derived from an EMBL/GenBank/DDBJ whole genome shotgun (WGS) entry which is preliminary data.</text>
</comment>
<dbReference type="Proteomes" id="UP000461730">
    <property type="component" value="Unassembled WGS sequence"/>
</dbReference>